<keyword evidence="5" id="KW-1185">Reference proteome</keyword>
<dbReference type="GO" id="GO:0000160">
    <property type="term" value="P:phosphorelay signal transduction system"/>
    <property type="evidence" value="ECO:0007669"/>
    <property type="project" value="InterPro"/>
</dbReference>
<organism evidence="4 5">
    <name type="scientific">Pseudobacteriovorax antillogorgiicola</name>
    <dbReference type="NCBI Taxonomy" id="1513793"/>
    <lineage>
        <taxon>Bacteria</taxon>
        <taxon>Pseudomonadati</taxon>
        <taxon>Bdellovibrionota</taxon>
        <taxon>Oligoflexia</taxon>
        <taxon>Oligoflexales</taxon>
        <taxon>Pseudobacteriovoracaceae</taxon>
        <taxon>Pseudobacteriovorax</taxon>
    </lineage>
</organism>
<evidence type="ECO:0000256" key="2">
    <source>
        <dbReference type="PROSITE-ProRule" id="PRU00169"/>
    </source>
</evidence>
<dbReference type="EMBL" id="FWZT01000016">
    <property type="protein sequence ID" value="SMF52336.1"/>
    <property type="molecule type" value="Genomic_DNA"/>
</dbReference>
<evidence type="ECO:0000259" key="3">
    <source>
        <dbReference type="PROSITE" id="PS50110"/>
    </source>
</evidence>
<feature type="modified residue" description="4-aspartylphosphate" evidence="2">
    <location>
        <position position="52"/>
    </location>
</feature>
<dbReference type="OrthoDB" id="5291706at2"/>
<dbReference type="STRING" id="1513793.SAMN06296036_11649"/>
<sequence>MRRVLVVEDSLLSQKMIANHLTKQGHRVYIASNAREGLEILEVKTVSHIISDVLMPEMDGLTFRRILQERNDVRPFAFMTTLVDQGHVRAMKESQPAAIIEKRNLNDIDVFIAS</sequence>
<dbReference type="InterPro" id="IPR050595">
    <property type="entry name" value="Bact_response_regulator"/>
</dbReference>
<dbReference type="PANTHER" id="PTHR44591">
    <property type="entry name" value="STRESS RESPONSE REGULATOR PROTEIN 1"/>
    <property type="match status" value="1"/>
</dbReference>
<dbReference type="Gene3D" id="3.40.50.2300">
    <property type="match status" value="1"/>
</dbReference>
<evidence type="ECO:0000313" key="5">
    <source>
        <dbReference type="Proteomes" id="UP000192907"/>
    </source>
</evidence>
<evidence type="ECO:0000256" key="1">
    <source>
        <dbReference type="ARBA" id="ARBA00022553"/>
    </source>
</evidence>
<dbReference type="PROSITE" id="PS50110">
    <property type="entry name" value="RESPONSE_REGULATORY"/>
    <property type="match status" value="1"/>
</dbReference>
<keyword evidence="1 2" id="KW-0597">Phosphoprotein</keyword>
<protein>
    <submittedName>
        <fullName evidence="4">Response regulator receiver domain-containing protein</fullName>
    </submittedName>
</protein>
<accession>A0A1Y6C9Z3</accession>
<gene>
    <name evidence="4" type="ORF">SAMN06296036_11649</name>
</gene>
<dbReference type="SMART" id="SM00448">
    <property type="entry name" value="REC"/>
    <property type="match status" value="1"/>
</dbReference>
<dbReference type="RefSeq" id="WP_132321816.1">
    <property type="nucleotide sequence ID" value="NZ_FWZT01000016.1"/>
</dbReference>
<feature type="domain" description="Response regulatory" evidence="3">
    <location>
        <begin position="3"/>
        <end position="114"/>
    </location>
</feature>
<dbReference type="InterPro" id="IPR001789">
    <property type="entry name" value="Sig_transdc_resp-reg_receiver"/>
</dbReference>
<dbReference type="InterPro" id="IPR011006">
    <property type="entry name" value="CheY-like_superfamily"/>
</dbReference>
<dbReference type="PANTHER" id="PTHR44591:SF3">
    <property type="entry name" value="RESPONSE REGULATORY DOMAIN-CONTAINING PROTEIN"/>
    <property type="match status" value="1"/>
</dbReference>
<dbReference type="Pfam" id="PF00072">
    <property type="entry name" value="Response_reg"/>
    <property type="match status" value="1"/>
</dbReference>
<name>A0A1Y6C9Z3_9BACT</name>
<proteinExistence type="predicted"/>
<dbReference type="SUPFAM" id="SSF52172">
    <property type="entry name" value="CheY-like"/>
    <property type="match status" value="1"/>
</dbReference>
<dbReference type="Proteomes" id="UP000192907">
    <property type="component" value="Unassembled WGS sequence"/>
</dbReference>
<reference evidence="5" key="1">
    <citation type="submission" date="2017-04" db="EMBL/GenBank/DDBJ databases">
        <authorList>
            <person name="Varghese N."/>
            <person name="Submissions S."/>
        </authorList>
    </citation>
    <scope>NUCLEOTIDE SEQUENCE [LARGE SCALE GENOMIC DNA]</scope>
    <source>
        <strain evidence="5">RKEM611</strain>
    </source>
</reference>
<evidence type="ECO:0000313" key="4">
    <source>
        <dbReference type="EMBL" id="SMF52336.1"/>
    </source>
</evidence>
<dbReference type="AlphaFoldDB" id="A0A1Y6C9Z3"/>